<sequence>MVAEGTPTDRLLERRDAMRKASPAYIRLEQTGDRLLEMIRRKKGMANRELARYADQLAALMQEWEK</sequence>
<evidence type="ECO:0000313" key="1">
    <source>
        <dbReference type="EMBL" id="MPM95294.1"/>
    </source>
</evidence>
<organism evidence="1">
    <name type="scientific">bioreactor metagenome</name>
    <dbReference type="NCBI Taxonomy" id="1076179"/>
    <lineage>
        <taxon>unclassified sequences</taxon>
        <taxon>metagenomes</taxon>
        <taxon>ecological metagenomes</taxon>
    </lineage>
</organism>
<name>A0A645E0I3_9ZZZZ</name>
<dbReference type="AlphaFoldDB" id="A0A645E0I3"/>
<gene>
    <name evidence="1" type="ORF">SDC9_142448</name>
</gene>
<comment type="caution">
    <text evidence="1">The sequence shown here is derived from an EMBL/GenBank/DDBJ whole genome shotgun (WGS) entry which is preliminary data.</text>
</comment>
<reference evidence="1" key="1">
    <citation type="submission" date="2019-08" db="EMBL/GenBank/DDBJ databases">
        <authorList>
            <person name="Kucharzyk K."/>
            <person name="Murdoch R.W."/>
            <person name="Higgins S."/>
            <person name="Loffler F."/>
        </authorList>
    </citation>
    <scope>NUCLEOTIDE SEQUENCE</scope>
</reference>
<accession>A0A645E0I3</accession>
<protein>
    <submittedName>
        <fullName evidence="1">Uncharacterized protein</fullName>
    </submittedName>
</protein>
<dbReference type="EMBL" id="VSSQ01041812">
    <property type="protein sequence ID" value="MPM95294.1"/>
    <property type="molecule type" value="Genomic_DNA"/>
</dbReference>
<proteinExistence type="predicted"/>